<protein>
    <submittedName>
        <fullName evidence="7">DNA-directed RNA polymerase sigma-70 factor</fullName>
    </submittedName>
</protein>
<dbReference type="InterPro" id="IPR007627">
    <property type="entry name" value="RNA_pol_sigma70_r2"/>
</dbReference>
<dbReference type="PANTHER" id="PTHR43133:SF63">
    <property type="entry name" value="RNA POLYMERASE SIGMA FACTOR FECI-RELATED"/>
    <property type="match status" value="1"/>
</dbReference>
<dbReference type="NCBIfam" id="TIGR02937">
    <property type="entry name" value="sigma70-ECF"/>
    <property type="match status" value="1"/>
</dbReference>
<dbReference type="Pfam" id="PF04542">
    <property type="entry name" value="Sigma70_r2"/>
    <property type="match status" value="1"/>
</dbReference>
<dbReference type="Pfam" id="PF08281">
    <property type="entry name" value="Sigma70_r4_2"/>
    <property type="match status" value="1"/>
</dbReference>
<evidence type="ECO:0000256" key="3">
    <source>
        <dbReference type="ARBA" id="ARBA00023082"/>
    </source>
</evidence>
<evidence type="ECO:0000259" key="5">
    <source>
        <dbReference type="Pfam" id="PF04542"/>
    </source>
</evidence>
<dbReference type="SUPFAM" id="SSF88659">
    <property type="entry name" value="Sigma3 and sigma4 domains of RNA polymerase sigma factors"/>
    <property type="match status" value="1"/>
</dbReference>
<dbReference type="RefSeq" id="WP_133844539.1">
    <property type="nucleotide sequence ID" value="NZ_AP024329.1"/>
</dbReference>
<dbReference type="InterPro" id="IPR039425">
    <property type="entry name" value="RNA_pol_sigma-70-like"/>
</dbReference>
<feature type="domain" description="RNA polymerase sigma factor 70 region 4 type 2" evidence="6">
    <location>
        <begin position="103"/>
        <end position="154"/>
    </location>
</feature>
<dbReference type="InterPro" id="IPR013324">
    <property type="entry name" value="RNA_pol_sigma_r3/r4-like"/>
</dbReference>
<organism evidence="7 8">
    <name type="scientific">Erwinia rhapontici</name>
    <name type="common">Pectobacterium rhapontici</name>
    <dbReference type="NCBI Taxonomy" id="55212"/>
    <lineage>
        <taxon>Bacteria</taxon>
        <taxon>Pseudomonadati</taxon>
        <taxon>Pseudomonadota</taxon>
        <taxon>Gammaproteobacteria</taxon>
        <taxon>Enterobacterales</taxon>
        <taxon>Erwiniaceae</taxon>
        <taxon>Erwinia</taxon>
    </lineage>
</organism>
<evidence type="ECO:0000256" key="2">
    <source>
        <dbReference type="ARBA" id="ARBA00023015"/>
    </source>
</evidence>
<keyword evidence="7" id="KW-0240">DNA-directed RNA polymerase</keyword>
<dbReference type="SUPFAM" id="SSF88946">
    <property type="entry name" value="Sigma2 domain of RNA polymerase sigma factors"/>
    <property type="match status" value="1"/>
</dbReference>
<evidence type="ECO:0000313" key="8">
    <source>
        <dbReference type="Proteomes" id="UP000677515"/>
    </source>
</evidence>
<sequence length="166" mass="18998">MSAFEQYYVEVLRFLTRKLRDRDSAQEMTQETFSRALTLPSGGPVQSPRGLLYHIARNLLVDRYRHQQRQSHENLDDIDESCIVAPGGWQPEAQAESSQYAAQLVATIDSLPPRCRQAFVLHRFDGLSQNEVAKQMGISTNMVEKHIIRAMTACRECSERWQDSKG</sequence>
<keyword evidence="2" id="KW-0805">Transcription regulation</keyword>
<dbReference type="InterPro" id="IPR013249">
    <property type="entry name" value="RNA_pol_sigma70_r4_t2"/>
</dbReference>
<dbReference type="Gene3D" id="1.10.10.10">
    <property type="entry name" value="Winged helix-like DNA-binding domain superfamily/Winged helix DNA-binding domain"/>
    <property type="match status" value="1"/>
</dbReference>
<proteinExistence type="inferred from homology"/>
<dbReference type="Gene3D" id="1.10.1740.10">
    <property type="match status" value="1"/>
</dbReference>
<dbReference type="EMBL" id="AP024329">
    <property type="protein sequence ID" value="BCQ32807.1"/>
    <property type="molecule type" value="Genomic_DNA"/>
</dbReference>
<gene>
    <name evidence="7" type="ORF">ERHA53_01500</name>
</gene>
<reference evidence="7 8" key="1">
    <citation type="submission" date="2021-01" db="EMBL/GenBank/DDBJ databases">
        <title>Complete genome sequence of Erwinia rhapontici MAFF 311153.</title>
        <authorList>
            <person name="Morohoshi T."/>
            <person name="Someya N."/>
        </authorList>
    </citation>
    <scope>NUCLEOTIDE SEQUENCE [LARGE SCALE GENOMIC DNA]</scope>
    <source>
        <strain evidence="7 8">MAFF 311153</strain>
    </source>
</reference>
<evidence type="ECO:0000256" key="1">
    <source>
        <dbReference type="ARBA" id="ARBA00010641"/>
    </source>
</evidence>
<dbReference type="PANTHER" id="PTHR43133">
    <property type="entry name" value="RNA POLYMERASE ECF-TYPE SIGMA FACTO"/>
    <property type="match status" value="1"/>
</dbReference>
<feature type="domain" description="RNA polymerase sigma-70 region 2" evidence="5">
    <location>
        <begin position="4"/>
        <end position="69"/>
    </location>
</feature>
<dbReference type="Proteomes" id="UP000677515">
    <property type="component" value="Chromosome"/>
</dbReference>
<keyword evidence="8" id="KW-1185">Reference proteome</keyword>
<dbReference type="InterPro" id="IPR036388">
    <property type="entry name" value="WH-like_DNA-bd_sf"/>
</dbReference>
<evidence type="ECO:0000256" key="4">
    <source>
        <dbReference type="ARBA" id="ARBA00023163"/>
    </source>
</evidence>
<name>A0ABM7MUJ3_ERWRD</name>
<dbReference type="GO" id="GO:0000428">
    <property type="term" value="C:DNA-directed RNA polymerase complex"/>
    <property type="evidence" value="ECO:0007669"/>
    <property type="project" value="UniProtKB-KW"/>
</dbReference>
<accession>A0ABM7MUJ3</accession>
<keyword evidence="4" id="KW-0804">Transcription</keyword>
<dbReference type="InterPro" id="IPR014284">
    <property type="entry name" value="RNA_pol_sigma-70_dom"/>
</dbReference>
<dbReference type="CDD" id="cd06171">
    <property type="entry name" value="Sigma70_r4"/>
    <property type="match status" value="1"/>
</dbReference>
<evidence type="ECO:0000259" key="6">
    <source>
        <dbReference type="Pfam" id="PF08281"/>
    </source>
</evidence>
<dbReference type="InterPro" id="IPR013325">
    <property type="entry name" value="RNA_pol_sigma_r2"/>
</dbReference>
<keyword evidence="3" id="KW-0731">Sigma factor</keyword>
<evidence type="ECO:0000313" key="7">
    <source>
        <dbReference type="EMBL" id="BCQ32807.1"/>
    </source>
</evidence>
<comment type="similarity">
    <text evidence="1">Belongs to the sigma-70 factor family. ECF subfamily.</text>
</comment>